<evidence type="ECO:0000313" key="1">
    <source>
        <dbReference type="EMBL" id="CEK72684.1"/>
    </source>
</evidence>
<dbReference type="EMBL" id="HACG01025819">
    <property type="protein sequence ID" value="CEK72684.1"/>
    <property type="molecule type" value="Transcribed_RNA"/>
</dbReference>
<accession>A0A0B6ZVN4</accession>
<organism evidence="1">
    <name type="scientific">Arion vulgaris</name>
    <dbReference type="NCBI Taxonomy" id="1028688"/>
    <lineage>
        <taxon>Eukaryota</taxon>
        <taxon>Metazoa</taxon>
        <taxon>Spiralia</taxon>
        <taxon>Lophotrochozoa</taxon>
        <taxon>Mollusca</taxon>
        <taxon>Gastropoda</taxon>
        <taxon>Heterobranchia</taxon>
        <taxon>Euthyneura</taxon>
        <taxon>Panpulmonata</taxon>
        <taxon>Eupulmonata</taxon>
        <taxon>Stylommatophora</taxon>
        <taxon>Helicina</taxon>
        <taxon>Arionoidea</taxon>
        <taxon>Arionidae</taxon>
        <taxon>Arion</taxon>
    </lineage>
</organism>
<protein>
    <submittedName>
        <fullName evidence="1">Uncharacterized protein</fullName>
    </submittedName>
</protein>
<name>A0A0B6ZVN4_9EUPU</name>
<dbReference type="AlphaFoldDB" id="A0A0B6ZVN4"/>
<gene>
    <name evidence="1" type="primary">ORF83481</name>
</gene>
<sequence>MFAVKCMERVEDKIYFRFAFHQVACPLQNITAYLKNSVSSKVPYLSLTFSPNHCHV</sequence>
<proteinExistence type="predicted"/>
<reference evidence="1" key="1">
    <citation type="submission" date="2014-12" db="EMBL/GenBank/DDBJ databases">
        <title>Insight into the proteome of Arion vulgaris.</title>
        <authorList>
            <person name="Aradska J."/>
            <person name="Bulat T."/>
            <person name="Smidak R."/>
            <person name="Sarate P."/>
            <person name="Gangsoo J."/>
            <person name="Sialana F."/>
            <person name="Bilban M."/>
            <person name="Lubec G."/>
        </authorList>
    </citation>
    <scope>NUCLEOTIDE SEQUENCE</scope>
    <source>
        <tissue evidence="1">Skin</tissue>
    </source>
</reference>